<keyword evidence="5" id="KW-1185">Reference proteome</keyword>
<dbReference type="InterPro" id="IPR013149">
    <property type="entry name" value="ADH-like_C"/>
</dbReference>
<protein>
    <recommendedName>
        <fullName evidence="3">Enoyl reductase (ER) domain-containing protein</fullName>
    </recommendedName>
</protein>
<proteinExistence type="predicted"/>
<dbReference type="GO" id="GO:0035925">
    <property type="term" value="F:mRNA 3'-UTR AU-rich region binding"/>
    <property type="evidence" value="ECO:0007669"/>
    <property type="project" value="TreeGrafter"/>
</dbReference>
<keyword evidence="1" id="KW-0521">NADP</keyword>
<dbReference type="InterPro" id="IPR011032">
    <property type="entry name" value="GroES-like_sf"/>
</dbReference>
<dbReference type="InterPro" id="IPR047618">
    <property type="entry name" value="QOR-like"/>
</dbReference>
<dbReference type="Gene3D" id="3.40.50.720">
    <property type="entry name" value="NAD(P)-binding Rossmann-like Domain"/>
    <property type="match status" value="1"/>
</dbReference>
<dbReference type="Proteomes" id="UP000822688">
    <property type="component" value="Chromosome 6"/>
</dbReference>
<dbReference type="EMBL" id="CM026427">
    <property type="protein sequence ID" value="KAG0570916.1"/>
    <property type="molecule type" value="Genomic_DNA"/>
</dbReference>
<organism evidence="4 5">
    <name type="scientific">Ceratodon purpureus</name>
    <name type="common">Fire moss</name>
    <name type="synonym">Dicranum purpureum</name>
    <dbReference type="NCBI Taxonomy" id="3225"/>
    <lineage>
        <taxon>Eukaryota</taxon>
        <taxon>Viridiplantae</taxon>
        <taxon>Streptophyta</taxon>
        <taxon>Embryophyta</taxon>
        <taxon>Bryophyta</taxon>
        <taxon>Bryophytina</taxon>
        <taxon>Bryopsida</taxon>
        <taxon>Dicranidae</taxon>
        <taxon>Pseudoditrichales</taxon>
        <taxon>Ditrichaceae</taxon>
        <taxon>Ceratodon</taxon>
    </lineage>
</organism>
<dbReference type="Pfam" id="PF08240">
    <property type="entry name" value="ADH_N"/>
    <property type="match status" value="1"/>
</dbReference>
<reference evidence="4 5" key="1">
    <citation type="submission" date="2020-06" db="EMBL/GenBank/DDBJ databases">
        <title>WGS assembly of Ceratodon purpureus strain R40.</title>
        <authorList>
            <person name="Carey S.B."/>
            <person name="Jenkins J."/>
            <person name="Shu S."/>
            <person name="Lovell J.T."/>
            <person name="Sreedasyam A."/>
            <person name="Maumus F."/>
            <person name="Tiley G.P."/>
            <person name="Fernandez-Pozo N."/>
            <person name="Barry K."/>
            <person name="Chen C."/>
            <person name="Wang M."/>
            <person name="Lipzen A."/>
            <person name="Daum C."/>
            <person name="Saski C.A."/>
            <person name="Payton A.C."/>
            <person name="Mcbreen J.C."/>
            <person name="Conrad R.E."/>
            <person name="Kollar L.M."/>
            <person name="Olsson S."/>
            <person name="Huttunen S."/>
            <person name="Landis J.B."/>
            <person name="Wickett N.J."/>
            <person name="Johnson M.G."/>
            <person name="Rensing S.A."/>
            <person name="Grimwood J."/>
            <person name="Schmutz J."/>
            <person name="Mcdaniel S.F."/>
        </authorList>
    </citation>
    <scope>NUCLEOTIDE SEQUENCE [LARGE SCALE GENOMIC DNA]</scope>
    <source>
        <strain evidence="4 5">R40</strain>
    </source>
</reference>
<dbReference type="InterPro" id="IPR036291">
    <property type="entry name" value="NAD(P)-bd_dom_sf"/>
</dbReference>
<dbReference type="InterPro" id="IPR020843">
    <property type="entry name" value="ER"/>
</dbReference>
<dbReference type="PANTHER" id="PTHR48106:SF13">
    <property type="entry name" value="QUINONE OXIDOREDUCTASE-RELATED"/>
    <property type="match status" value="1"/>
</dbReference>
<name>A0A8T0HJE6_CERPU</name>
<dbReference type="GO" id="GO:0005829">
    <property type="term" value="C:cytosol"/>
    <property type="evidence" value="ECO:0007669"/>
    <property type="project" value="TreeGrafter"/>
</dbReference>
<dbReference type="SMART" id="SM00829">
    <property type="entry name" value="PKS_ER"/>
    <property type="match status" value="1"/>
</dbReference>
<dbReference type="AlphaFoldDB" id="A0A8T0HJE6"/>
<dbReference type="GO" id="GO:0070402">
    <property type="term" value="F:NADPH binding"/>
    <property type="evidence" value="ECO:0007669"/>
    <property type="project" value="TreeGrafter"/>
</dbReference>
<dbReference type="InterPro" id="IPR013154">
    <property type="entry name" value="ADH-like_N"/>
</dbReference>
<evidence type="ECO:0000256" key="1">
    <source>
        <dbReference type="ARBA" id="ARBA00022857"/>
    </source>
</evidence>
<accession>A0A8T0HJE6</accession>
<feature type="domain" description="Enoyl reductase (ER)" evidence="3">
    <location>
        <begin position="28"/>
        <end position="343"/>
    </location>
</feature>
<dbReference type="GO" id="GO:0003960">
    <property type="term" value="F:quinone reductase (NADPH) activity"/>
    <property type="evidence" value="ECO:0007669"/>
    <property type="project" value="InterPro"/>
</dbReference>
<sequence>MRVWRSLGLFRSEERRSMVKAVRVHTVGGRHHVQVEEVELPRPGCNEVEVRHTAIGLNYPDVEDCRGGLHARHTVYTPGSSAVGVITELGTGVLNHQIGQRVGYVNPPNKGAFSEASVVPISCLVPLPSNITDEEAAALLFPGFTAWMALKKLFPLRRGDPIVVNNLATGLGSVIAQWAKHLKAVVIGIVSSEDDVEHAKKNGCNEVVVHRAEIGYGFADEVRELTSGDGVAAVFDLVGKSSFTDALLCLAPKGMYISLGATAGDAPVLNFKDLAGRGSLVISVPVLADYVKNPAELLEGAQFLFELHKAGAIKMEIAKKFPLNMISKALDAMAKGEVGSCILIPPIPDPKNVPHGS</sequence>
<dbReference type="SUPFAM" id="SSF51735">
    <property type="entry name" value="NAD(P)-binding Rossmann-fold domains"/>
    <property type="match status" value="1"/>
</dbReference>
<dbReference type="SUPFAM" id="SSF50129">
    <property type="entry name" value="GroES-like"/>
    <property type="match status" value="1"/>
</dbReference>
<gene>
    <name evidence="4" type="ORF">KC19_6G197000</name>
</gene>
<evidence type="ECO:0000259" key="3">
    <source>
        <dbReference type="SMART" id="SM00829"/>
    </source>
</evidence>
<dbReference type="CDD" id="cd05286">
    <property type="entry name" value="QOR2"/>
    <property type="match status" value="1"/>
</dbReference>
<dbReference type="Pfam" id="PF00107">
    <property type="entry name" value="ADH_zinc_N"/>
    <property type="match status" value="1"/>
</dbReference>
<keyword evidence="2" id="KW-0560">Oxidoreductase</keyword>
<dbReference type="Gene3D" id="3.90.180.10">
    <property type="entry name" value="Medium-chain alcohol dehydrogenases, catalytic domain"/>
    <property type="match status" value="1"/>
</dbReference>
<evidence type="ECO:0000313" key="4">
    <source>
        <dbReference type="EMBL" id="KAG0570916.1"/>
    </source>
</evidence>
<evidence type="ECO:0000313" key="5">
    <source>
        <dbReference type="Proteomes" id="UP000822688"/>
    </source>
</evidence>
<comment type="caution">
    <text evidence="4">The sequence shown here is derived from an EMBL/GenBank/DDBJ whole genome shotgun (WGS) entry which is preliminary data.</text>
</comment>
<evidence type="ECO:0000256" key="2">
    <source>
        <dbReference type="ARBA" id="ARBA00023002"/>
    </source>
</evidence>
<dbReference type="PANTHER" id="PTHR48106">
    <property type="entry name" value="QUINONE OXIDOREDUCTASE PIG3-RELATED"/>
    <property type="match status" value="1"/>
</dbReference>